<dbReference type="PANTHER" id="PTHR40114">
    <property type="entry name" value="SLR0698 PROTEIN"/>
    <property type="match status" value="1"/>
</dbReference>
<dbReference type="PROSITE" id="PS51707">
    <property type="entry name" value="CYTH"/>
    <property type="match status" value="1"/>
</dbReference>
<dbReference type="InterPro" id="IPR012042">
    <property type="entry name" value="NeuTTM/CthTTM-like"/>
</dbReference>
<proteinExistence type="predicted"/>
<dbReference type="EMBL" id="JACHWB010000002">
    <property type="protein sequence ID" value="MBB3018784.1"/>
    <property type="molecule type" value="Genomic_DNA"/>
</dbReference>
<keyword evidence="4" id="KW-1185">Reference proteome</keyword>
<evidence type="ECO:0000256" key="1">
    <source>
        <dbReference type="SAM" id="MobiDB-lite"/>
    </source>
</evidence>
<feature type="region of interest" description="Disordered" evidence="1">
    <location>
        <begin position="136"/>
        <end position="213"/>
    </location>
</feature>
<comment type="caution">
    <text evidence="3">The sequence shown here is derived from an EMBL/GenBank/DDBJ whole genome shotgun (WGS) entry which is preliminary data.</text>
</comment>
<feature type="domain" description="CYTH" evidence="2">
    <location>
        <begin position="2"/>
        <end position="146"/>
    </location>
</feature>
<dbReference type="SMART" id="SM01118">
    <property type="entry name" value="CYTH"/>
    <property type="match status" value="1"/>
</dbReference>
<evidence type="ECO:0000313" key="3">
    <source>
        <dbReference type="EMBL" id="MBB3018784.1"/>
    </source>
</evidence>
<dbReference type="PANTHER" id="PTHR40114:SF1">
    <property type="entry name" value="SLR0698 PROTEIN"/>
    <property type="match status" value="1"/>
</dbReference>
<protein>
    <submittedName>
        <fullName evidence="3">CYTH domain-containing protein</fullName>
    </submittedName>
</protein>
<dbReference type="Pfam" id="PF01928">
    <property type="entry name" value="CYTH"/>
    <property type="match status" value="1"/>
</dbReference>
<evidence type="ECO:0000259" key="2">
    <source>
        <dbReference type="PROSITE" id="PS51707"/>
    </source>
</evidence>
<dbReference type="Proteomes" id="UP000532010">
    <property type="component" value="Unassembled WGS sequence"/>
</dbReference>
<dbReference type="Gene3D" id="2.40.320.10">
    <property type="entry name" value="Hypothetical Protein Pfu-838710-001"/>
    <property type="match status" value="1"/>
</dbReference>
<dbReference type="InterPro" id="IPR023577">
    <property type="entry name" value="CYTH_domain"/>
</dbReference>
<sequence>MPVEIERKFLVTSDEWRKPEPGQRYLQGYLCKGEVTVRVRCGAARGFLTIKGGGTGGVRPEFNYEIPLDEAEEMLKLCGRPLIEKVRHEVLHAGNVWQVDEFAGENAGLVLAEVELRHPDEAVMLPEWVGAEVTSDERYRNSRLADAPQGSRLSRQPPEQGPAWNEQAGCAAASMRTSEDIARTMTRSTEQDEAGGAPAPGQWQDAQKEDSTP</sequence>
<evidence type="ECO:0000313" key="4">
    <source>
        <dbReference type="Proteomes" id="UP000532010"/>
    </source>
</evidence>
<dbReference type="CDD" id="cd07891">
    <property type="entry name" value="CYTH-like_CthTTM-like_1"/>
    <property type="match status" value="1"/>
</dbReference>
<reference evidence="3 4" key="1">
    <citation type="submission" date="2020-08" db="EMBL/GenBank/DDBJ databases">
        <title>The Agave Microbiome: Exploring the role of microbial communities in plant adaptations to desert environments.</title>
        <authorList>
            <person name="Partida-Martinez L.P."/>
        </authorList>
    </citation>
    <scope>NUCLEOTIDE SEQUENCE [LARGE SCALE GENOMIC DNA]</scope>
    <source>
        <strain evidence="3 4">AT3.9</strain>
    </source>
</reference>
<dbReference type="RefSeq" id="WP_210277552.1">
    <property type="nucleotide sequence ID" value="NZ_JACHWB010000002.1"/>
</dbReference>
<organism evidence="3 4">
    <name type="scientific">Microvirga lupini</name>
    <dbReference type="NCBI Taxonomy" id="420324"/>
    <lineage>
        <taxon>Bacteria</taxon>
        <taxon>Pseudomonadati</taxon>
        <taxon>Pseudomonadota</taxon>
        <taxon>Alphaproteobacteria</taxon>
        <taxon>Hyphomicrobiales</taxon>
        <taxon>Methylobacteriaceae</taxon>
        <taxon>Microvirga</taxon>
    </lineage>
</organism>
<name>A0A7W4YX23_9HYPH</name>
<accession>A0A7W4YX23</accession>
<dbReference type="InterPro" id="IPR033469">
    <property type="entry name" value="CYTH-like_dom_sf"/>
</dbReference>
<dbReference type="SUPFAM" id="SSF55154">
    <property type="entry name" value="CYTH-like phosphatases"/>
    <property type="match status" value="1"/>
</dbReference>
<gene>
    <name evidence="3" type="ORF">FHR70_001838</name>
</gene>
<dbReference type="AlphaFoldDB" id="A0A7W4YX23"/>